<dbReference type="InterPro" id="IPR036388">
    <property type="entry name" value="WH-like_DNA-bd_sf"/>
</dbReference>
<dbReference type="EMBL" id="VSSQ01051475">
    <property type="protein sequence ID" value="MPN05573.1"/>
    <property type="molecule type" value="Genomic_DNA"/>
</dbReference>
<evidence type="ECO:0000256" key="4">
    <source>
        <dbReference type="SAM" id="MobiDB-lite"/>
    </source>
</evidence>
<dbReference type="GO" id="GO:0006355">
    <property type="term" value="P:regulation of DNA-templated transcription"/>
    <property type="evidence" value="ECO:0007669"/>
    <property type="project" value="InterPro"/>
</dbReference>
<dbReference type="Gene3D" id="1.10.10.10">
    <property type="entry name" value="Winged helix-like DNA-binding domain superfamily/Winged helix DNA-binding domain"/>
    <property type="match status" value="1"/>
</dbReference>
<dbReference type="SMART" id="SM00421">
    <property type="entry name" value="HTH_LUXR"/>
    <property type="match status" value="1"/>
</dbReference>
<feature type="domain" description="HTH luxR-type" evidence="5">
    <location>
        <begin position="43"/>
        <end position="108"/>
    </location>
</feature>
<feature type="compositionally biased region" description="Basic and acidic residues" evidence="4">
    <location>
        <begin position="1"/>
        <end position="18"/>
    </location>
</feature>
<accession>A0A645EYU1</accession>
<dbReference type="PROSITE" id="PS50043">
    <property type="entry name" value="HTH_LUXR_2"/>
    <property type="match status" value="1"/>
</dbReference>
<dbReference type="AlphaFoldDB" id="A0A645EYU1"/>
<reference evidence="6" key="1">
    <citation type="submission" date="2019-08" db="EMBL/GenBank/DDBJ databases">
        <authorList>
            <person name="Kucharzyk K."/>
            <person name="Murdoch R.W."/>
            <person name="Higgins S."/>
            <person name="Loffler F."/>
        </authorList>
    </citation>
    <scope>NUCLEOTIDE SEQUENCE</scope>
</reference>
<dbReference type="PANTHER" id="PTHR44688:SF16">
    <property type="entry name" value="DNA-BINDING TRANSCRIPTIONAL ACTIVATOR DEVR_DOSR"/>
    <property type="match status" value="1"/>
</dbReference>
<dbReference type="InterPro" id="IPR016032">
    <property type="entry name" value="Sig_transdc_resp-reg_C-effctor"/>
</dbReference>
<dbReference type="PRINTS" id="PR00038">
    <property type="entry name" value="HTHLUXR"/>
</dbReference>
<keyword evidence="3" id="KW-0804">Transcription</keyword>
<keyword evidence="1" id="KW-0805">Transcription regulation</keyword>
<keyword evidence="2" id="KW-0238">DNA-binding</keyword>
<dbReference type="Pfam" id="PF00196">
    <property type="entry name" value="GerE"/>
    <property type="match status" value="1"/>
</dbReference>
<name>A0A645EYU1_9ZZZZ</name>
<evidence type="ECO:0000256" key="2">
    <source>
        <dbReference type="ARBA" id="ARBA00023125"/>
    </source>
</evidence>
<sequence>MKWFEAFRQKWSPRHERNAPQAERVNDETPQGETSRKLLAGEPFERLTLLTPRERDLFLLLLEGYTLKESAKQLSVKYSTANTHMTGIYKKLNVNTRAELIIRYRDAVKRNE</sequence>
<comment type="caution">
    <text evidence="6">The sequence shown here is derived from an EMBL/GenBank/DDBJ whole genome shotgun (WGS) entry which is preliminary data.</text>
</comment>
<evidence type="ECO:0000256" key="1">
    <source>
        <dbReference type="ARBA" id="ARBA00023015"/>
    </source>
</evidence>
<organism evidence="6">
    <name type="scientific">bioreactor metagenome</name>
    <dbReference type="NCBI Taxonomy" id="1076179"/>
    <lineage>
        <taxon>unclassified sequences</taxon>
        <taxon>metagenomes</taxon>
        <taxon>ecological metagenomes</taxon>
    </lineage>
</organism>
<evidence type="ECO:0000259" key="5">
    <source>
        <dbReference type="PROSITE" id="PS50043"/>
    </source>
</evidence>
<dbReference type="SUPFAM" id="SSF46894">
    <property type="entry name" value="C-terminal effector domain of the bipartite response regulators"/>
    <property type="match status" value="1"/>
</dbReference>
<evidence type="ECO:0000313" key="6">
    <source>
        <dbReference type="EMBL" id="MPN05573.1"/>
    </source>
</evidence>
<protein>
    <recommendedName>
        <fullName evidence="5">HTH luxR-type domain-containing protein</fullName>
    </recommendedName>
</protein>
<feature type="region of interest" description="Disordered" evidence="4">
    <location>
        <begin position="1"/>
        <end position="35"/>
    </location>
</feature>
<dbReference type="GO" id="GO:0003677">
    <property type="term" value="F:DNA binding"/>
    <property type="evidence" value="ECO:0007669"/>
    <property type="project" value="UniProtKB-KW"/>
</dbReference>
<dbReference type="CDD" id="cd06170">
    <property type="entry name" value="LuxR_C_like"/>
    <property type="match status" value="1"/>
</dbReference>
<dbReference type="PANTHER" id="PTHR44688">
    <property type="entry name" value="DNA-BINDING TRANSCRIPTIONAL ACTIVATOR DEVR_DOSR"/>
    <property type="match status" value="1"/>
</dbReference>
<gene>
    <name evidence="6" type="ORF">SDC9_152824</name>
</gene>
<proteinExistence type="predicted"/>
<evidence type="ECO:0000256" key="3">
    <source>
        <dbReference type="ARBA" id="ARBA00023163"/>
    </source>
</evidence>
<dbReference type="InterPro" id="IPR000792">
    <property type="entry name" value="Tscrpt_reg_LuxR_C"/>
</dbReference>